<dbReference type="SUPFAM" id="SSF57667">
    <property type="entry name" value="beta-beta-alpha zinc fingers"/>
    <property type="match status" value="1"/>
</dbReference>
<proteinExistence type="predicted"/>
<keyword evidence="9" id="KW-0539">Nucleus</keyword>
<dbReference type="PANTHER" id="PTHR46481:SF10">
    <property type="entry name" value="ZINC FINGER BED DOMAIN-CONTAINING PROTEIN 39"/>
    <property type="match status" value="1"/>
</dbReference>
<feature type="compositionally biased region" description="Low complexity" evidence="11">
    <location>
        <begin position="77"/>
        <end position="86"/>
    </location>
</feature>
<dbReference type="GO" id="GO:0003677">
    <property type="term" value="F:DNA binding"/>
    <property type="evidence" value="ECO:0007669"/>
    <property type="project" value="UniProtKB-KW"/>
</dbReference>
<evidence type="ECO:0000256" key="11">
    <source>
        <dbReference type="SAM" id="MobiDB-lite"/>
    </source>
</evidence>
<protein>
    <submittedName>
        <fullName evidence="13">Zinc finger BED domain-containing protein</fullName>
    </submittedName>
</protein>
<dbReference type="Pfam" id="PF02892">
    <property type="entry name" value="zf-BED"/>
    <property type="match status" value="1"/>
</dbReference>
<dbReference type="PROSITE" id="PS50808">
    <property type="entry name" value="ZF_BED"/>
    <property type="match status" value="1"/>
</dbReference>
<dbReference type="GO" id="GO:0008270">
    <property type="term" value="F:zinc ion binding"/>
    <property type="evidence" value="ECO:0007669"/>
    <property type="project" value="UniProtKB-KW"/>
</dbReference>
<dbReference type="KEGG" id="qsa:O6P43_009770"/>
<comment type="subcellular location">
    <subcellularLocation>
        <location evidence="1">Nucleus</location>
    </subcellularLocation>
</comment>
<dbReference type="GO" id="GO:0005634">
    <property type="term" value="C:nucleus"/>
    <property type="evidence" value="ECO:0007669"/>
    <property type="project" value="UniProtKB-SubCell"/>
</dbReference>
<comment type="subunit">
    <text evidence="2">Homodimer.</text>
</comment>
<evidence type="ECO:0000313" key="13">
    <source>
        <dbReference type="EMBL" id="KAJ7971794.1"/>
    </source>
</evidence>
<dbReference type="SMART" id="SM00614">
    <property type="entry name" value="ZnF_BED"/>
    <property type="match status" value="1"/>
</dbReference>
<dbReference type="Proteomes" id="UP001163823">
    <property type="component" value="Chromosome 4"/>
</dbReference>
<evidence type="ECO:0000256" key="1">
    <source>
        <dbReference type="ARBA" id="ARBA00004123"/>
    </source>
</evidence>
<sequence length="935" mass="104952">MMKFCNHIRTMRCLISHNPAISCFSVLTPSATHLSSLLTPLCSSLPPIPSLLKPHRSRLSVQDSLLTPQPHTRPRPHAATSHSASTSRRDLTLGLDLTPRPHSSASRLGLTPHASASHSASTSRRNLTLGLDLTPRPHTRPRPHAATSLLGLTPRPRPHASASRLGLDLTPHSSASTSRLSLTPQPRPHASLLGLGLTPLCSSFTGLASLFKPHASRLGHTPHPSASRLTLHTSHFLQRLSTLKTQASQIHRQGSVMSKNLVDAPLPSVEESITGPLLLDHEMDSTQGDPIEIDDDEEDTDEGIPDKKRKKKSQVWLEFKEIEVGDGTKKAECMHCKQRLKYAGTTSQLKRHLDNTCTRRKIALRSQRMLNVVPVAPGISKGESSDISTFQYDNAKVRDSIANFILVHEHSFSIVEEEFFTMMMKTCSPLYQKITRNTAKADCMAIYEREKKKLKTQLKNVNKISLTTDLWRSGQEIEYMVVTGHFIDSNWNLQKRVLSFVDVPPPRGGVDIADALFKCMTEWSIESKVFSVLVDNASYNDVAINVLKDTFSRRKHLLLGGKLFHVRCTAHILNLLVQAGLSAIGDVIENVRASVKFLKNSESRLLKFSEIIQQLKLSSRKLILDCPTRNHIINIYLVLKIRNRVELVCEVLEVFSVSTKMISGSEYPTSNLFLSEIYRVKEVLEKKTNDQNIFMKEMIMKMRAKFDKYWGECNLLMAFGAILDPRCKMRFIEFCFPLIYPKDEVTTNIASIRGSLYELYNEYATLLASNVNEHNEEVVSQSTGTSSGSLVSSRSLLKKNSAWSQFDQFVQRVETVQPEKSDLDVYLEEGVFRCADDPYNYFDALNWWKANSLKYQVLSLMACDILAIPITTVASESTFSAGGRVIDTYRASLSTDTVQALVCGGDWVRHKFGIKKKPRKRDNTLFEEEVVITIP</sequence>
<keyword evidence="7" id="KW-0238">DNA-binding</keyword>
<comment type="caution">
    <text evidence="13">The sequence shown here is derived from an EMBL/GenBank/DDBJ whole genome shotgun (WGS) entry which is preliminary data.</text>
</comment>
<evidence type="ECO:0000256" key="8">
    <source>
        <dbReference type="ARBA" id="ARBA00023163"/>
    </source>
</evidence>
<dbReference type="SUPFAM" id="SSF53098">
    <property type="entry name" value="Ribonuclease H-like"/>
    <property type="match status" value="1"/>
</dbReference>
<evidence type="ECO:0000256" key="5">
    <source>
        <dbReference type="ARBA" id="ARBA00022833"/>
    </source>
</evidence>
<feature type="domain" description="BED-type" evidence="12">
    <location>
        <begin position="310"/>
        <end position="364"/>
    </location>
</feature>
<dbReference type="GO" id="GO:0046983">
    <property type="term" value="F:protein dimerization activity"/>
    <property type="evidence" value="ECO:0007669"/>
    <property type="project" value="InterPro"/>
</dbReference>
<dbReference type="InterPro" id="IPR036236">
    <property type="entry name" value="Znf_C2H2_sf"/>
</dbReference>
<organism evidence="13 14">
    <name type="scientific">Quillaja saponaria</name>
    <name type="common">Soap bark tree</name>
    <dbReference type="NCBI Taxonomy" id="32244"/>
    <lineage>
        <taxon>Eukaryota</taxon>
        <taxon>Viridiplantae</taxon>
        <taxon>Streptophyta</taxon>
        <taxon>Embryophyta</taxon>
        <taxon>Tracheophyta</taxon>
        <taxon>Spermatophyta</taxon>
        <taxon>Magnoliopsida</taxon>
        <taxon>eudicotyledons</taxon>
        <taxon>Gunneridae</taxon>
        <taxon>Pentapetalae</taxon>
        <taxon>rosids</taxon>
        <taxon>fabids</taxon>
        <taxon>Fabales</taxon>
        <taxon>Quillajaceae</taxon>
        <taxon>Quillaja</taxon>
    </lineage>
</organism>
<evidence type="ECO:0000256" key="4">
    <source>
        <dbReference type="ARBA" id="ARBA00022771"/>
    </source>
</evidence>
<feature type="compositionally biased region" description="Polar residues" evidence="11">
    <location>
        <begin position="171"/>
        <end position="184"/>
    </location>
</feature>
<name>A0AAD7PYZ2_QUISA</name>
<feature type="region of interest" description="Disordered" evidence="11">
    <location>
        <begin position="285"/>
        <end position="310"/>
    </location>
</feature>
<dbReference type="EMBL" id="JARAOO010000004">
    <property type="protein sequence ID" value="KAJ7971794.1"/>
    <property type="molecule type" value="Genomic_DNA"/>
</dbReference>
<dbReference type="InterPro" id="IPR008906">
    <property type="entry name" value="HATC_C_dom"/>
</dbReference>
<feature type="compositionally biased region" description="Acidic residues" evidence="11">
    <location>
        <begin position="291"/>
        <end position="303"/>
    </location>
</feature>
<gene>
    <name evidence="13" type="ORF">O6P43_009770</name>
</gene>
<dbReference type="Pfam" id="PF14372">
    <property type="entry name" value="hAT-like_RNase-H"/>
    <property type="match status" value="1"/>
</dbReference>
<keyword evidence="8" id="KW-0804">Transcription</keyword>
<evidence type="ECO:0000256" key="9">
    <source>
        <dbReference type="ARBA" id="ARBA00023242"/>
    </source>
</evidence>
<keyword evidence="6" id="KW-0805">Transcription regulation</keyword>
<evidence type="ECO:0000313" key="14">
    <source>
        <dbReference type="Proteomes" id="UP001163823"/>
    </source>
</evidence>
<evidence type="ECO:0000256" key="10">
    <source>
        <dbReference type="PROSITE-ProRule" id="PRU00027"/>
    </source>
</evidence>
<dbReference type="GO" id="GO:0009791">
    <property type="term" value="P:post-embryonic development"/>
    <property type="evidence" value="ECO:0007669"/>
    <property type="project" value="UniProtKB-ARBA"/>
</dbReference>
<evidence type="ECO:0000259" key="12">
    <source>
        <dbReference type="PROSITE" id="PS50808"/>
    </source>
</evidence>
<keyword evidence="4 10" id="KW-0863">Zinc-finger</keyword>
<reference evidence="13" key="1">
    <citation type="journal article" date="2023" name="Science">
        <title>Elucidation of the pathway for biosynthesis of saponin adjuvants from the soapbark tree.</title>
        <authorList>
            <person name="Reed J."/>
            <person name="Orme A."/>
            <person name="El-Demerdash A."/>
            <person name="Owen C."/>
            <person name="Martin L.B.B."/>
            <person name="Misra R.C."/>
            <person name="Kikuchi S."/>
            <person name="Rejzek M."/>
            <person name="Martin A.C."/>
            <person name="Harkess A."/>
            <person name="Leebens-Mack J."/>
            <person name="Louveau T."/>
            <person name="Stephenson M.J."/>
            <person name="Osbourn A."/>
        </authorList>
    </citation>
    <scope>NUCLEOTIDE SEQUENCE</scope>
    <source>
        <strain evidence="13">S10</strain>
    </source>
</reference>
<evidence type="ECO:0000256" key="6">
    <source>
        <dbReference type="ARBA" id="ARBA00023015"/>
    </source>
</evidence>
<feature type="region of interest" description="Disordered" evidence="11">
    <location>
        <begin position="66"/>
        <end position="185"/>
    </location>
</feature>
<dbReference type="PANTHER" id="PTHR46481">
    <property type="entry name" value="ZINC FINGER BED DOMAIN-CONTAINING PROTEIN 4"/>
    <property type="match status" value="1"/>
</dbReference>
<feature type="compositionally biased region" description="Low complexity" evidence="11">
    <location>
        <begin position="113"/>
        <end position="123"/>
    </location>
</feature>
<evidence type="ECO:0000256" key="3">
    <source>
        <dbReference type="ARBA" id="ARBA00022723"/>
    </source>
</evidence>
<accession>A0AAD7PYZ2</accession>
<keyword evidence="14" id="KW-1185">Reference proteome</keyword>
<keyword evidence="3" id="KW-0479">Metal-binding</keyword>
<dbReference type="InterPro" id="IPR052035">
    <property type="entry name" value="ZnF_BED_domain_contain"/>
</dbReference>
<evidence type="ECO:0000256" key="2">
    <source>
        <dbReference type="ARBA" id="ARBA00011738"/>
    </source>
</evidence>
<dbReference type="InterPro" id="IPR012337">
    <property type="entry name" value="RNaseH-like_sf"/>
</dbReference>
<dbReference type="InterPro" id="IPR003656">
    <property type="entry name" value="Znf_BED"/>
</dbReference>
<evidence type="ECO:0000256" key="7">
    <source>
        <dbReference type="ARBA" id="ARBA00023125"/>
    </source>
</evidence>
<keyword evidence="5" id="KW-0862">Zinc</keyword>
<dbReference type="InterPro" id="IPR025525">
    <property type="entry name" value="hAT-like_transposase_RNase-H"/>
</dbReference>
<dbReference type="Pfam" id="PF05699">
    <property type="entry name" value="Dimer_Tnp_hAT"/>
    <property type="match status" value="1"/>
</dbReference>
<dbReference type="AlphaFoldDB" id="A0AAD7PYZ2"/>